<keyword evidence="1" id="KW-1133">Transmembrane helix</keyword>
<dbReference type="EMBL" id="JALJOU010000070">
    <property type="protein sequence ID" value="KAK9825836.1"/>
    <property type="molecule type" value="Genomic_DNA"/>
</dbReference>
<dbReference type="GO" id="GO:0010167">
    <property type="term" value="P:response to nitrate"/>
    <property type="evidence" value="ECO:0007669"/>
    <property type="project" value="InterPro"/>
</dbReference>
<evidence type="ECO:0000256" key="1">
    <source>
        <dbReference type="SAM" id="Phobius"/>
    </source>
</evidence>
<dbReference type="Pfam" id="PF16974">
    <property type="entry name" value="NAR2"/>
    <property type="match status" value="1"/>
</dbReference>
<keyword evidence="1" id="KW-0472">Membrane</keyword>
<dbReference type="GO" id="GO:0015112">
    <property type="term" value="F:nitrate transmembrane transporter activity"/>
    <property type="evidence" value="ECO:0007669"/>
    <property type="project" value="TreeGrafter"/>
</dbReference>
<accession>A0AAW1QWL8</accession>
<reference evidence="3 4" key="1">
    <citation type="journal article" date="2024" name="Nat. Commun.">
        <title>Phylogenomics reveals the evolutionary origins of lichenization in chlorophyte algae.</title>
        <authorList>
            <person name="Puginier C."/>
            <person name="Libourel C."/>
            <person name="Otte J."/>
            <person name="Skaloud P."/>
            <person name="Haon M."/>
            <person name="Grisel S."/>
            <person name="Petersen M."/>
            <person name="Berrin J.G."/>
            <person name="Delaux P.M."/>
            <person name="Dal Grande F."/>
            <person name="Keller J."/>
        </authorList>
    </citation>
    <scope>NUCLEOTIDE SEQUENCE [LARGE SCALE GENOMIC DNA]</scope>
    <source>
        <strain evidence="3 4">SAG 245.80</strain>
    </source>
</reference>
<evidence type="ECO:0000256" key="2">
    <source>
        <dbReference type="SAM" id="SignalP"/>
    </source>
</evidence>
<dbReference type="PANTHER" id="PTHR34806">
    <property type="entry name" value="HIGH-AFFINITY NITRATE TRANSPORTER 3.2"/>
    <property type="match status" value="1"/>
</dbReference>
<organism evidence="3 4">
    <name type="scientific">Elliptochloris bilobata</name>
    <dbReference type="NCBI Taxonomy" id="381761"/>
    <lineage>
        <taxon>Eukaryota</taxon>
        <taxon>Viridiplantae</taxon>
        <taxon>Chlorophyta</taxon>
        <taxon>core chlorophytes</taxon>
        <taxon>Trebouxiophyceae</taxon>
        <taxon>Trebouxiophyceae incertae sedis</taxon>
        <taxon>Elliptochloris clade</taxon>
        <taxon>Elliptochloris</taxon>
    </lineage>
</organism>
<evidence type="ECO:0000313" key="4">
    <source>
        <dbReference type="Proteomes" id="UP001445335"/>
    </source>
</evidence>
<protein>
    <recommendedName>
        <fullName evidence="5">High-affinity nitrate transporter</fullName>
    </recommendedName>
</protein>
<proteinExistence type="predicted"/>
<keyword evidence="1" id="KW-0812">Transmembrane</keyword>
<dbReference type="Proteomes" id="UP001445335">
    <property type="component" value="Unassembled WGS sequence"/>
</dbReference>
<comment type="caution">
    <text evidence="3">The sequence shown here is derived from an EMBL/GenBank/DDBJ whole genome shotgun (WGS) entry which is preliminary data.</text>
</comment>
<dbReference type="InterPro" id="IPR016605">
    <property type="entry name" value="Transptr_NO3_Nar2"/>
</dbReference>
<dbReference type="GO" id="GO:0005886">
    <property type="term" value="C:plasma membrane"/>
    <property type="evidence" value="ECO:0007669"/>
    <property type="project" value="TreeGrafter"/>
</dbReference>
<name>A0AAW1QWL8_9CHLO</name>
<dbReference type="PANTHER" id="PTHR34806:SF1">
    <property type="entry name" value="HIGH-AFFINITY NITRATE TRANSPORTER 3.1"/>
    <property type="match status" value="1"/>
</dbReference>
<feature type="signal peptide" evidence="2">
    <location>
        <begin position="1"/>
        <end position="20"/>
    </location>
</feature>
<keyword evidence="2" id="KW-0732">Signal</keyword>
<feature type="transmembrane region" description="Helical" evidence="1">
    <location>
        <begin position="186"/>
        <end position="206"/>
    </location>
</feature>
<keyword evidence="4" id="KW-1185">Reference proteome</keyword>
<dbReference type="AlphaFoldDB" id="A0AAW1QWL8"/>
<sequence length="215" mass="22815">MASAALLATLALSTLCAAAAAPVTLTSLTPAKMTISVTSFMVEGHKMAGKLSKSADLDAPGIPTLQATVNSNTEKDAVLVGYSMPPAAVPGVTSTSLYACYSKPSAYDRPWRQANDILSKDKQCQIVIANGLPPHQGNATWEIDENVPQATYFVRAYSLCGQTRCAFGNSTGFFQVNPIHNLPKEVIGATIGVMFFGPVVLTVFFLKDRVIGKTR</sequence>
<gene>
    <name evidence="3" type="ORF">WJX81_000981</name>
</gene>
<feature type="chain" id="PRO_5043430222" description="High-affinity nitrate transporter" evidence="2">
    <location>
        <begin position="21"/>
        <end position="215"/>
    </location>
</feature>
<evidence type="ECO:0000313" key="3">
    <source>
        <dbReference type="EMBL" id="KAK9825836.1"/>
    </source>
</evidence>
<evidence type="ECO:0008006" key="5">
    <source>
        <dbReference type="Google" id="ProtNLM"/>
    </source>
</evidence>